<evidence type="ECO:0000259" key="6">
    <source>
        <dbReference type="Pfam" id="PF00155"/>
    </source>
</evidence>
<comment type="similarity">
    <text evidence="5">Belongs to the class-II pyridoxal-phosphate-dependent aminotransferase family. MalY/PatB cystathionine beta-lyase subfamily.</text>
</comment>
<reference evidence="7 8" key="1">
    <citation type="submission" date="2020-04" db="EMBL/GenBank/DDBJ databases">
        <authorList>
            <person name="Doyle D.A."/>
        </authorList>
    </citation>
    <scope>NUCLEOTIDE SEQUENCE [LARGE SCALE GENOMIC DNA]</scope>
    <source>
        <strain evidence="7 8">P21</strain>
    </source>
</reference>
<dbReference type="CDD" id="cd00609">
    <property type="entry name" value="AAT_like"/>
    <property type="match status" value="1"/>
</dbReference>
<dbReference type="GO" id="GO:0047804">
    <property type="term" value="F:cysteine-S-conjugate beta-lyase activity"/>
    <property type="evidence" value="ECO:0007669"/>
    <property type="project" value="UniProtKB-EC"/>
</dbReference>
<dbReference type="PANTHER" id="PTHR43525:SF1">
    <property type="entry name" value="PROTEIN MALY"/>
    <property type="match status" value="1"/>
</dbReference>
<dbReference type="GO" id="GO:0008483">
    <property type="term" value="F:transaminase activity"/>
    <property type="evidence" value="ECO:0007669"/>
    <property type="project" value="UniProtKB-KW"/>
</dbReference>
<evidence type="ECO:0000256" key="4">
    <source>
        <dbReference type="ARBA" id="ARBA00023239"/>
    </source>
</evidence>
<organism evidence="7 8">
    <name type="scientific">Clostridium muellerianum</name>
    <dbReference type="NCBI Taxonomy" id="2716538"/>
    <lineage>
        <taxon>Bacteria</taxon>
        <taxon>Bacillati</taxon>
        <taxon>Bacillota</taxon>
        <taxon>Clostridia</taxon>
        <taxon>Eubacteriales</taxon>
        <taxon>Clostridiaceae</taxon>
        <taxon>Clostridium</taxon>
    </lineage>
</organism>
<keyword evidence="7" id="KW-0032">Aminotransferase</keyword>
<sequence>MKKYDFETVVSRYGTGSKKWDEMREINPDTKDGVIPFSVADMELTTAPEIKKGLKDFIDNNVLGYANPNDKYKTSVCNWTKRRHNWDINPEWLKDTHGVIDAFFAAIKAFTKEGEGVMLMTPIYYPMYIGISRNNRVLVENKLVRKGSTYVIDFEDFEAKAKDPNTKLLILCSPHNPTGRVWTVEELTKIGRICIDNDIMIFSDEIHNDLISPEFKHTVFGAISEEFEQHSIVCTAPSKTFNLAGMQTANVIIPNPDLRKTFETELMTHTTNPKCNILGYEACRLGYEYCEEWLEQVVALVDKNRKIIIEFMEREFPQIQIMDMEGTYLLWMDFNGLGIEYCELERILRMEAQLFFDEGHIFGEAGAGFERWNLACPTKYIYEGLERLKATLDNYIK</sequence>
<comment type="caution">
    <text evidence="7">The sequence shown here is derived from an EMBL/GenBank/DDBJ whole genome shotgun (WGS) entry which is preliminary data.</text>
</comment>
<dbReference type="EMBL" id="JABBNI010000021">
    <property type="protein sequence ID" value="NMM63384.1"/>
    <property type="molecule type" value="Genomic_DNA"/>
</dbReference>
<dbReference type="InterPro" id="IPR015424">
    <property type="entry name" value="PyrdxlP-dep_Trfase"/>
</dbReference>
<evidence type="ECO:0000256" key="5">
    <source>
        <dbReference type="ARBA" id="ARBA00037974"/>
    </source>
</evidence>
<dbReference type="InterPro" id="IPR027619">
    <property type="entry name" value="C-S_lyase_PatB-like"/>
</dbReference>
<dbReference type="NCBIfam" id="TIGR04350">
    <property type="entry name" value="C_S_lyase_PatB"/>
    <property type="match status" value="1"/>
</dbReference>
<dbReference type="InterPro" id="IPR015422">
    <property type="entry name" value="PyrdxlP-dep_Trfase_small"/>
</dbReference>
<dbReference type="InterPro" id="IPR004839">
    <property type="entry name" value="Aminotransferase_I/II_large"/>
</dbReference>
<dbReference type="RefSeq" id="WP_169297986.1">
    <property type="nucleotide sequence ID" value="NZ_JABBNI010000021.1"/>
</dbReference>
<dbReference type="Gene3D" id="3.40.640.10">
    <property type="entry name" value="Type I PLP-dependent aspartate aminotransferase-like (Major domain)"/>
    <property type="match status" value="1"/>
</dbReference>
<dbReference type="Gene3D" id="3.90.1150.10">
    <property type="entry name" value="Aspartate Aminotransferase, domain 1"/>
    <property type="match status" value="1"/>
</dbReference>
<keyword evidence="7" id="KW-0808">Transferase</keyword>
<evidence type="ECO:0000313" key="7">
    <source>
        <dbReference type="EMBL" id="NMM63384.1"/>
    </source>
</evidence>
<evidence type="ECO:0000313" key="8">
    <source>
        <dbReference type="Proteomes" id="UP000537131"/>
    </source>
</evidence>
<evidence type="ECO:0000256" key="1">
    <source>
        <dbReference type="ARBA" id="ARBA00001933"/>
    </source>
</evidence>
<gene>
    <name evidence="7" type="ORF">HBE96_11980</name>
</gene>
<dbReference type="Proteomes" id="UP000537131">
    <property type="component" value="Unassembled WGS sequence"/>
</dbReference>
<evidence type="ECO:0000256" key="3">
    <source>
        <dbReference type="ARBA" id="ARBA00022898"/>
    </source>
</evidence>
<proteinExistence type="inferred from homology"/>
<dbReference type="Pfam" id="PF00155">
    <property type="entry name" value="Aminotran_1_2"/>
    <property type="match status" value="1"/>
</dbReference>
<dbReference type="PANTHER" id="PTHR43525">
    <property type="entry name" value="PROTEIN MALY"/>
    <property type="match status" value="1"/>
</dbReference>
<evidence type="ECO:0000256" key="2">
    <source>
        <dbReference type="ARBA" id="ARBA00012224"/>
    </source>
</evidence>
<dbReference type="GO" id="GO:0030170">
    <property type="term" value="F:pyridoxal phosphate binding"/>
    <property type="evidence" value="ECO:0007669"/>
    <property type="project" value="InterPro"/>
</dbReference>
<keyword evidence="3" id="KW-0663">Pyridoxal phosphate</keyword>
<keyword evidence="8" id="KW-1185">Reference proteome</keyword>
<dbReference type="InterPro" id="IPR015421">
    <property type="entry name" value="PyrdxlP-dep_Trfase_major"/>
</dbReference>
<name>A0A7Y0EH44_9CLOT</name>
<feature type="domain" description="Aminotransferase class I/classII large" evidence="6">
    <location>
        <begin position="34"/>
        <end position="387"/>
    </location>
</feature>
<reference evidence="7 8" key="2">
    <citation type="submission" date="2020-06" db="EMBL/GenBank/DDBJ databases">
        <title>Complete Genome Sequence of Clostridium muelleri sp. nov. P21T, an Acid-Alcohol Producing Acetogen Isolated from Old Hay.</title>
        <authorList>
            <person name="Duncan K.E."/>
            <person name="Tanner R.S."/>
        </authorList>
    </citation>
    <scope>NUCLEOTIDE SEQUENCE [LARGE SCALE GENOMIC DNA]</scope>
    <source>
        <strain evidence="7 8">P21</strain>
    </source>
</reference>
<dbReference type="InterPro" id="IPR051798">
    <property type="entry name" value="Class-II_PLP-Dep_Aminotrans"/>
</dbReference>
<dbReference type="SUPFAM" id="SSF53383">
    <property type="entry name" value="PLP-dependent transferases"/>
    <property type="match status" value="1"/>
</dbReference>
<accession>A0A7Y0EH44</accession>
<dbReference type="EC" id="4.4.1.13" evidence="2"/>
<comment type="cofactor">
    <cofactor evidence="1">
        <name>pyridoxal 5'-phosphate</name>
        <dbReference type="ChEBI" id="CHEBI:597326"/>
    </cofactor>
</comment>
<keyword evidence="4" id="KW-0456">Lyase</keyword>
<protein>
    <recommendedName>
        <fullName evidence="2">cysteine-S-conjugate beta-lyase</fullName>
        <ecNumber evidence="2">4.4.1.13</ecNumber>
    </recommendedName>
</protein>
<dbReference type="AlphaFoldDB" id="A0A7Y0EH44"/>